<dbReference type="GO" id="GO:0045505">
    <property type="term" value="F:dynein intermediate chain binding"/>
    <property type="evidence" value="ECO:0007669"/>
    <property type="project" value="TreeGrafter"/>
</dbReference>
<organism evidence="3 4">
    <name type="scientific">Mizuhopecten yessoensis</name>
    <name type="common">Japanese scallop</name>
    <name type="synonym">Patinopecten yessoensis</name>
    <dbReference type="NCBI Taxonomy" id="6573"/>
    <lineage>
        <taxon>Eukaryota</taxon>
        <taxon>Metazoa</taxon>
        <taxon>Spiralia</taxon>
        <taxon>Lophotrochozoa</taxon>
        <taxon>Mollusca</taxon>
        <taxon>Bivalvia</taxon>
        <taxon>Autobranchia</taxon>
        <taxon>Pteriomorphia</taxon>
        <taxon>Pectinida</taxon>
        <taxon>Pectinoidea</taxon>
        <taxon>Pectinidae</taxon>
        <taxon>Mizuhopecten</taxon>
    </lineage>
</organism>
<comment type="caution">
    <text evidence="3">The sequence shown here is derived from an EMBL/GenBank/DDBJ whole genome shotgun (WGS) entry which is preliminary data.</text>
</comment>
<feature type="region of interest" description="Disordered" evidence="2">
    <location>
        <begin position="1"/>
        <end position="75"/>
    </location>
</feature>
<dbReference type="OrthoDB" id="10248487at2759"/>
<dbReference type="InterPro" id="IPR005334">
    <property type="entry name" value="Tctex-1-like"/>
</dbReference>
<dbReference type="STRING" id="6573.A0A210R095"/>
<dbReference type="AlphaFoldDB" id="A0A210R095"/>
<dbReference type="InterPro" id="IPR038586">
    <property type="entry name" value="Tctex-1-like_sf"/>
</dbReference>
<dbReference type="GO" id="GO:0005737">
    <property type="term" value="C:cytoplasm"/>
    <property type="evidence" value="ECO:0007669"/>
    <property type="project" value="TreeGrafter"/>
</dbReference>
<dbReference type="CDD" id="cd21451">
    <property type="entry name" value="DLC-like_TCTEX1D"/>
    <property type="match status" value="1"/>
</dbReference>
<sequence length="235" mass="26278">MKEKEKAGHGDHSKKGQDGHQKDEHSKGGQEGSPSIHHRTRKDSHHKPSHDGGHHKGHHHGDKSSPTTSSHPIRPRAGTLVHRDTAHSIVSGKSAHNADKRSIATSDEIQPMMGIKLENTYKLKPDFIFYETPVKQIITDVIEAQMTLKTYDPGSMSKLCVLASDMIKEKVKQQMTLPRYKIVSSVMVGERGEHDASMLVSSRCLWDQRYDNHVSVTVHKSGYYVIGMVFAVYAE</sequence>
<name>A0A210R095_MIZYE</name>
<feature type="compositionally biased region" description="Basic and acidic residues" evidence="2">
    <location>
        <begin position="1"/>
        <end position="28"/>
    </location>
</feature>
<protein>
    <submittedName>
        <fullName evidence="3">Tctex1 domain-containing protein 1</fullName>
    </submittedName>
</protein>
<reference evidence="3 4" key="1">
    <citation type="journal article" date="2017" name="Nat. Ecol. Evol.">
        <title>Scallop genome provides insights into evolution of bilaterian karyotype and development.</title>
        <authorList>
            <person name="Wang S."/>
            <person name="Zhang J."/>
            <person name="Jiao W."/>
            <person name="Li J."/>
            <person name="Xun X."/>
            <person name="Sun Y."/>
            <person name="Guo X."/>
            <person name="Huan P."/>
            <person name="Dong B."/>
            <person name="Zhang L."/>
            <person name="Hu X."/>
            <person name="Sun X."/>
            <person name="Wang J."/>
            <person name="Zhao C."/>
            <person name="Wang Y."/>
            <person name="Wang D."/>
            <person name="Huang X."/>
            <person name="Wang R."/>
            <person name="Lv J."/>
            <person name="Li Y."/>
            <person name="Zhang Z."/>
            <person name="Liu B."/>
            <person name="Lu W."/>
            <person name="Hui Y."/>
            <person name="Liang J."/>
            <person name="Zhou Z."/>
            <person name="Hou R."/>
            <person name="Li X."/>
            <person name="Liu Y."/>
            <person name="Li H."/>
            <person name="Ning X."/>
            <person name="Lin Y."/>
            <person name="Zhao L."/>
            <person name="Xing Q."/>
            <person name="Dou J."/>
            <person name="Li Y."/>
            <person name="Mao J."/>
            <person name="Guo H."/>
            <person name="Dou H."/>
            <person name="Li T."/>
            <person name="Mu C."/>
            <person name="Jiang W."/>
            <person name="Fu Q."/>
            <person name="Fu X."/>
            <person name="Miao Y."/>
            <person name="Liu J."/>
            <person name="Yu Q."/>
            <person name="Li R."/>
            <person name="Liao H."/>
            <person name="Li X."/>
            <person name="Kong Y."/>
            <person name="Jiang Z."/>
            <person name="Chourrout D."/>
            <person name="Li R."/>
            <person name="Bao Z."/>
        </authorList>
    </citation>
    <scope>NUCLEOTIDE SEQUENCE [LARGE SCALE GENOMIC DNA]</scope>
    <source>
        <strain evidence="3 4">PY_sf001</strain>
    </source>
</reference>
<evidence type="ECO:0000256" key="2">
    <source>
        <dbReference type="SAM" id="MobiDB-lite"/>
    </source>
</evidence>
<dbReference type="PANTHER" id="PTHR21255:SF65">
    <property type="entry name" value="TCTEX1 DOMAIN-CONTAINING PROTEIN 2"/>
    <property type="match status" value="1"/>
</dbReference>
<dbReference type="Gene3D" id="3.30.1140.40">
    <property type="entry name" value="Tctex-1"/>
    <property type="match status" value="1"/>
</dbReference>
<dbReference type="PANTHER" id="PTHR21255">
    <property type="entry name" value="T-COMPLEX-ASSOCIATED-TESTIS-EXPRESSED 1/ DYNEIN LIGHT CHAIN"/>
    <property type="match status" value="1"/>
</dbReference>
<dbReference type="GO" id="GO:0005868">
    <property type="term" value="C:cytoplasmic dynein complex"/>
    <property type="evidence" value="ECO:0007669"/>
    <property type="project" value="TreeGrafter"/>
</dbReference>
<dbReference type="Proteomes" id="UP000242188">
    <property type="component" value="Unassembled WGS sequence"/>
</dbReference>
<evidence type="ECO:0000256" key="1">
    <source>
        <dbReference type="ARBA" id="ARBA00005361"/>
    </source>
</evidence>
<proteinExistence type="inferred from homology"/>
<dbReference type="GO" id="GO:0007018">
    <property type="term" value="P:microtubule-based movement"/>
    <property type="evidence" value="ECO:0007669"/>
    <property type="project" value="TreeGrafter"/>
</dbReference>
<accession>A0A210R095</accession>
<keyword evidence="4" id="KW-1185">Reference proteome</keyword>
<evidence type="ECO:0000313" key="3">
    <source>
        <dbReference type="EMBL" id="OWF54446.1"/>
    </source>
</evidence>
<dbReference type="Pfam" id="PF03645">
    <property type="entry name" value="Tctex-1"/>
    <property type="match status" value="1"/>
</dbReference>
<feature type="compositionally biased region" description="Basic residues" evidence="2">
    <location>
        <begin position="36"/>
        <end position="48"/>
    </location>
</feature>
<evidence type="ECO:0000313" key="4">
    <source>
        <dbReference type="Proteomes" id="UP000242188"/>
    </source>
</evidence>
<dbReference type="EMBL" id="NEDP02001046">
    <property type="protein sequence ID" value="OWF54446.1"/>
    <property type="molecule type" value="Genomic_DNA"/>
</dbReference>
<comment type="similarity">
    <text evidence="1">Belongs to the dynein light chain Tctex-type family.</text>
</comment>
<gene>
    <name evidence="3" type="ORF">KP79_PYT08659</name>
</gene>